<evidence type="ECO:0000256" key="2">
    <source>
        <dbReference type="ARBA" id="ARBA00023157"/>
    </source>
</evidence>
<evidence type="ECO:0000256" key="5">
    <source>
        <dbReference type="SAM" id="Phobius"/>
    </source>
</evidence>
<dbReference type="InterPro" id="IPR003599">
    <property type="entry name" value="Ig_sub"/>
</dbReference>
<feature type="domain" description="Immunoglobulin" evidence="6">
    <location>
        <begin position="226"/>
        <end position="310"/>
    </location>
</feature>
<feature type="domain" description="Immunoglobulin" evidence="6">
    <location>
        <begin position="567"/>
        <end position="649"/>
    </location>
</feature>
<dbReference type="GO" id="GO:0002764">
    <property type="term" value="P:immune response-regulating signaling pathway"/>
    <property type="evidence" value="ECO:0007669"/>
    <property type="project" value="TreeGrafter"/>
</dbReference>
<keyword evidence="1" id="KW-0732">Signal</keyword>
<accession>A0A8J6G9Y2</accession>
<keyword evidence="4" id="KW-0393">Immunoglobulin domain</keyword>
<keyword evidence="5" id="KW-0812">Transmembrane</keyword>
<gene>
    <name evidence="7" type="ORF">LTLLF_168785</name>
</gene>
<feature type="domain" description="Immunoglobulin" evidence="6">
    <location>
        <begin position="321"/>
        <end position="406"/>
    </location>
</feature>
<dbReference type="InterPro" id="IPR036179">
    <property type="entry name" value="Ig-like_dom_sf"/>
</dbReference>
<dbReference type="Proteomes" id="UP000710432">
    <property type="component" value="Unassembled WGS sequence"/>
</dbReference>
<dbReference type="SMART" id="SM00409">
    <property type="entry name" value="IG"/>
    <property type="match status" value="4"/>
</dbReference>
<dbReference type="InterPro" id="IPR013151">
    <property type="entry name" value="Immunoglobulin_dom"/>
</dbReference>
<reference evidence="7" key="1">
    <citation type="submission" date="2020-03" db="EMBL/GenBank/DDBJ databases">
        <title>Studies in the Genomics of Life Span.</title>
        <authorList>
            <person name="Glass D."/>
        </authorList>
    </citation>
    <scope>NUCLEOTIDE SEQUENCE</scope>
    <source>
        <strain evidence="7">LTLLF</strain>
        <tissue evidence="7">Muscle</tissue>
    </source>
</reference>
<evidence type="ECO:0000256" key="4">
    <source>
        <dbReference type="ARBA" id="ARBA00023319"/>
    </source>
</evidence>
<dbReference type="AlphaFoldDB" id="A0A8J6G9Y2"/>
<dbReference type="PANTHER" id="PTHR11738:SF4">
    <property type="entry name" value="IMMUNOGLOBULIN ALPHA FC RECEPTOR"/>
    <property type="match status" value="1"/>
</dbReference>
<evidence type="ECO:0000256" key="1">
    <source>
        <dbReference type="ARBA" id="ARBA00022729"/>
    </source>
</evidence>
<keyword evidence="5" id="KW-1133">Transmembrane helix</keyword>
<comment type="caution">
    <text evidence="7">The sequence shown here is derived from an EMBL/GenBank/DDBJ whole genome shotgun (WGS) entry which is preliminary data.</text>
</comment>
<keyword evidence="3" id="KW-0325">Glycoprotein</keyword>
<dbReference type="Pfam" id="PF00047">
    <property type="entry name" value="ig"/>
    <property type="match status" value="2"/>
</dbReference>
<keyword evidence="2" id="KW-1015">Disulfide bond</keyword>
<proteinExistence type="predicted"/>
<dbReference type="Gene3D" id="2.60.40.10">
    <property type="entry name" value="Immunoglobulins"/>
    <property type="match status" value="6"/>
</dbReference>
<keyword evidence="7" id="KW-0675">Receptor</keyword>
<evidence type="ECO:0000256" key="3">
    <source>
        <dbReference type="ARBA" id="ARBA00023180"/>
    </source>
</evidence>
<feature type="transmembrane region" description="Helical" evidence="5">
    <location>
        <begin position="184"/>
        <end position="205"/>
    </location>
</feature>
<evidence type="ECO:0000313" key="7">
    <source>
        <dbReference type="EMBL" id="KAH0507450.1"/>
    </source>
</evidence>
<dbReference type="PANTHER" id="PTHR11738">
    <property type="entry name" value="MHC CLASS I NK CELL RECEPTOR"/>
    <property type="match status" value="1"/>
</dbReference>
<organism evidence="7 8">
    <name type="scientific">Microtus ochrogaster</name>
    <name type="common">Prairie vole</name>
    <dbReference type="NCBI Taxonomy" id="79684"/>
    <lineage>
        <taxon>Eukaryota</taxon>
        <taxon>Metazoa</taxon>
        <taxon>Chordata</taxon>
        <taxon>Craniata</taxon>
        <taxon>Vertebrata</taxon>
        <taxon>Euteleostomi</taxon>
        <taxon>Mammalia</taxon>
        <taxon>Eutheria</taxon>
        <taxon>Euarchontoglires</taxon>
        <taxon>Glires</taxon>
        <taxon>Rodentia</taxon>
        <taxon>Myomorpha</taxon>
        <taxon>Muroidea</taxon>
        <taxon>Cricetidae</taxon>
        <taxon>Arvicolinae</taxon>
        <taxon>Microtus</taxon>
    </lineage>
</organism>
<evidence type="ECO:0000259" key="6">
    <source>
        <dbReference type="SMART" id="SM00409"/>
    </source>
</evidence>
<dbReference type="EMBL" id="JAATJU010023569">
    <property type="protein sequence ID" value="KAH0507450.1"/>
    <property type="molecule type" value="Genomic_DNA"/>
</dbReference>
<dbReference type="CDD" id="cd05751">
    <property type="entry name" value="IgC2_D1_LILR_KIR_like"/>
    <property type="match status" value="1"/>
</dbReference>
<keyword evidence="5" id="KW-0472">Membrane</keyword>
<dbReference type="Pfam" id="PF13895">
    <property type="entry name" value="Ig_2"/>
    <property type="match status" value="1"/>
</dbReference>
<dbReference type="FunFam" id="2.60.40.10:FF:000049">
    <property type="entry name" value="Leukocyte immunoglobulin-like receptor subfamily B member 1"/>
    <property type="match status" value="6"/>
</dbReference>
<feature type="domain" description="Immunoglobulin" evidence="6">
    <location>
        <begin position="470"/>
        <end position="554"/>
    </location>
</feature>
<sequence length="709" mass="79045">MGINKDTFQLSAEYHFGGSNANFPIGPMTPEHAGTYTCYGSYKHTPYEWSESSDPVDIKITGLYKKPSLSALMGTVETSGENMILTCTSDYQFDMFHLSMKGLPLGHGLPAEQSHSGTFQANFLPVPLIQTETYRCYGSFRNPSHVWSSPSDPLYLSVSVNSSRNFTSSTEPDSKTDNHRTMNILIGLSVTMMSVFLTILLYSCCSAKKSKSQEQAQFPIPTISAATSPVVPWNGSVRILCQGIPEAFLYQLSLMKNSTHTVIEKKLGFQKEAEFIINHMNTTTAGCYQCQYRIKDHWSEYSKPLELVVTGLYNEPVLSTDQSRVLIAGESISFQCSSAHDLFNRFSLVKEGDASLPQHQHEGYQGKFTLGPVNPNFAGNYSCYCWHNSSPYVWSAPSNALELIVTDSKKQGYMIENSVRMSMAGLVLVVLLPLDSVHTQVSIGLASGMLRILTALLGLESLQKPIIWAEPSTRVTNGNAVTIWCKGHHTATHYQLYFEGSFSALERPKPSRATNKVNFTIPQMTSHTAGKYTCCYQSGERQSKSSKGLNLIVTGECLYDTPNLWVHPGPEVTLGENVTFFCHLDSGTSKFFLLKEGRSNHIQHRLGTIKAEFPMGPMTRAHRGTYRCFGSYNDYVWSFPSKPVTLLIPVQAKSVCGLSILCELASTYDLIFCSLLWVTDADSLDMQCFVYNMYIFCFARLWLCYLDLT</sequence>
<evidence type="ECO:0000313" key="8">
    <source>
        <dbReference type="Proteomes" id="UP000710432"/>
    </source>
</evidence>
<dbReference type="InterPro" id="IPR013783">
    <property type="entry name" value="Ig-like_fold"/>
</dbReference>
<dbReference type="InterPro" id="IPR050412">
    <property type="entry name" value="Ig-like_Receptors_ImmuneReg"/>
</dbReference>
<dbReference type="SUPFAM" id="SSF48726">
    <property type="entry name" value="Immunoglobulin"/>
    <property type="match status" value="6"/>
</dbReference>
<protein>
    <submittedName>
        <fullName evidence="7">Natural cytotoxicity triggering receptor 1</fullName>
    </submittedName>
</protein>
<name>A0A8J6G9Y2_MICOH</name>
<dbReference type="GO" id="GO:0005886">
    <property type="term" value="C:plasma membrane"/>
    <property type="evidence" value="ECO:0007669"/>
    <property type="project" value="TreeGrafter"/>
</dbReference>